<name>A0A075JF67_9MICO</name>
<gene>
    <name evidence="2" type="ORF">HX89_05830</name>
</gene>
<keyword evidence="1" id="KW-0812">Transmembrane</keyword>
<evidence type="ECO:0000313" key="3">
    <source>
        <dbReference type="Proteomes" id="UP000027986"/>
    </source>
</evidence>
<keyword evidence="1" id="KW-1133">Transmembrane helix</keyword>
<dbReference type="KEGG" id="dni:HX89_05830"/>
<dbReference type="Proteomes" id="UP000027986">
    <property type="component" value="Chromosome"/>
</dbReference>
<dbReference type="GO" id="GO:0005886">
    <property type="term" value="C:plasma membrane"/>
    <property type="evidence" value="ECO:0007669"/>
    <property type="project" value="TreeGrafter"/>
</dbReference>
<keyword evidence="1" id="KW-0472">Membrane</keyword>
<dbReference type="PANTHER" id="PTHR38442">
    <property type="entry name" value="INNER MEMBRANE PROTEIN-RELATED"/>
    <property type="match status" value="1"/>
</dbReference>
<evidence type="ECO:0000256" key="1">
    <source>
        <dbReference type="SAM" id="Phobius"/>
    </source>
</evidence>
<dbReference type="RefSeq" id="WP_038570673.1">
    <property type="nucleotide sequence ID" value="NZ_CP008889.1"/>
</dbReference>
<feature type="transmembrane region" description="Helical" evidence="1">
    <location>
        <begin position="21"/>
        <end position="39"/>
    </location>
</feature>
<dbReference type="EMBL" id="CP008889">
    <property type="protein sequence ID" value="AIF40534.1"/>
    <property type="molecule type" value="Genomic_DNA"/>
</dbReference>
<dbReference type="InterPro" id="IPR007383">
    <property type="entry name" value="DUF445"/>
</dbReference>
<sequence>MSTTMNLAPADLERRAALRRMRLVATGLLVLAAVIYILTHGHGGAWGYVNAAAEAAMVGAVADWFAVTALFRHPLGLKVPHTAIIPTRKDQLGKSLEEFVASNFLTPDLVRERIRGVDVPRRVAAWVERPGQAERLVAQITPQLNKALESLDEDEVRHFLDAVLIPRLQREPIGELGGHLLEGVVADGTHHGFVDVCVTEMHVWVSENKDAVTRIVGAKAPWWSPQWLDDAVVDRIHLEIVKWLAEVRDTPDHAMRRAIDAFLARAAHDLQHDEKTQQQAENLKQRFLTHPSVADAALNVWSSVRRMLGDALMDPDGELRARMVHHLRALAQRIRTDDALHASLERRLEDVAAAGVEGYGHEITALISSTVERWDAQDASERIESFVGRDLQFIRINGTVVGGLVGLLIYTLSQLLP</sequence>
<dbReference type="AlphaFoldDB" id="A0A075JF67"/>
<accession>A0A075JF67</accession>
<dbReference type="GeneID" id="41840696"/>
<evidence type="ECO:0000313" key="2">
    <source>
        <dbReference type="EMBL" id="AIF40534.1"/>
    </source>
</evidence>
<keyword evidence="3" id="KW-1185">Reference proteome</keyword>
<proteinExistence type="predicted"/>
<dbReference type="HOGENOM" id="CLU_036718_0_0_11"/>
<reference evidence="2 3" key="1">
    <citation type="submission" date="2014-07" db="EMBL/GenBank/DDBJ databases">
        <title>Genome Sequencing of Dermacoccus nishinomiyaensis.</title>
        <authorList>
            <person name="Hong K.W."/>
            <person name="Chan K.G."/>
        </authorList>
    </citation>
    <scope>NUCLEOTIDE SEQUENCE [LARGE SCALE GENOMIC DNA]</scope>
    <source>
        <strain evidence="2 3">M25</strain>
    </source>
</reference>
<dbReference type="eggNOG" id="COG2733">
    <property type="taxonomic scope" value="Bacteria"/>
</dbReference>
<protein>
    <submittedName>
        <fullName evidence="2">Membrane protein</fullName>
    </submittedName>
</protein>
<dbReference type="PANTHER" id="PTHR38442:SF1">
    <property type="entry name" value="INNER MEMBRANE PROTEIN"/>
    <property type="match status" value="1"/>
</dbReference>
<dbReference type="OrthoDB" id="9769590at2"/>
<dbReference type="Pfam" id="PF04286">
    <property type="entry name" value="DUF445"/>
    <property type="match status" value="1"/>
</dbReference>
<organism evidence="2 3">
    <name type="scientific">Dermacoccus nishinomiyaensis</name>
    <dbReference type="NCBI Taxonomy" id="1274"/>
    <lineage>
        <taxon>Bacteria</taxon>
        <taxon>Bacillati</taxon>
        <taxon>Actinomycetota</taxon>
        <taxon>Actinomycetes</taxon>
        <taxon>Micrococcales</taxon>
        <taxon>Dermacoccaceae</taxon>
        <taxon>Dermacoccus</taxon>
    </lineage>
</organism>